<dbReference type="EMBL" id="WMIE01000018">
    <property type="protein sequence ID" value="MTH79669.1"/>
    <property type="molecule type" value="Genomic_DNA"/>
</dbReference>
<feature type="transmembrane region" description="Helical" evidence="1">
    <location>
        <begin position="339"/>
        <end position="361"/>
    </location>
</feature>
<comment type="caution">
    <text evidence="2">The sequence shown here is derived from an EMBL/GenBank/DDBJ whole genome shotgun (WGS) entry which is preliminary data.</text>
</comment>
<evidence type="ECO:0000256" key="1">
    <source>
        <dbReference type="SAM" id="Phobius"/>
    </source>
</evidence>
<feature type="transmembrane region" description="Helical" evidence="1">
    <location>
        <begin position="12"/>
        <end position="29"/>
    </location>
</feature>
<feature type="transmembrane region" description="Helical" evidence="1">
    <location>
        <begin position="121"/>
        <end position="144"/>
    </location>
</feature>
<dbReference type="Proteomes" id="UP000478183">
    <property type="component" value="Unassembled WGS sequence"/>
</dbReference>
<dbReference type="AlphaFoldDB" id="A0A6L6JG03"/>
<dbReference type="PANTHER" id="PTHR38592:SF3">
    <property type="entry name" value="BLL4819 PROTEIN"/>
    <property type="match status" value="1"/>
</dbReference>
<evidence type="ECO:0000313" key="2">
    <source>
        <dbReference type="EMBL" id="MTH79669.1"/>
    </source>
</evidence>
<accession>A0A6L6JG03</accession>
<sequence>MKRIEALDMLRGYALVCIMLDHMPLGVIRNLTLSNFTVFDAAELFVLLSGFLVGMVWVKVEERQGRRAAQWRFLKRAFKVWQALVIGAVLLALFSHLLYQLKMNHTAVWFQYSRWIVENPFGYIATVALMWMQPNLLDVLALYVLLIATAPVTVPFLLRMPFTAMAVSLGIWWLSEPLNAMIPNQREGQGLLFNPFGWQLLFFTGVAIGAFRDKIMPVLRPRTGVLNGISISILLFGLAIIICWRIGEPAKPVADILKQVYGSIDKWSLDGLRYISILAATWMVAVPLAPAFGWMSRTVLGRDLAEIGRGGLWSFVSCVLLSMWGDALDMTAPAGLNGFLLRLAIDVWVILALWISAALWLRREEWLGRIRAKLPHWI</sequence>
<keyword evidence="3" id="KW-1185">Reference proteome</keyword>
<dbReference type="Pfam" id="PF10129">
    <property type="entry name" value="OpgC_C"/>
    <property type="match status" value="1"/>
</dbReference>
<dbReference type="OrthoDB" id="9775975at2"/>
<feature type="transmembrane region" description="Helical" evidence="1">
    <location>
        <begin position="195"/>
        <end position="212"/>
    </location>
</feature>
<reference evidence="2 3" key="1">
    <citation type="submission" date="2019-11" db="EMBL/GenBank/DDBJ databases">
        <authorList>
            <person name="Dong K."/>
        </authorList>
    </citation>
    <scope>NUCLEOTIDE SEQUENCE [LARGE SCALE GENOMIC DNA]</scope>
    <source>
        <strain evidence="2 3">NBRC 111993</strain>
    </source>
</reference>
<name>A0A6L6JG03_9RHOB</name>
<dbReference type="PANTHER" id="PTHR38592">
    <property type="entry name" value="BLL4819 PROTEIN"/>
    <property type="match status" value="1"/>
</dbReference>
<proteinExistence type="predicted"/>
<gene>
    <name evidence="2" type="ORF">GL286_18305</name>
</gene>
<keyword evidence="1" id="KW-0472">Membrane</keyword>
<keyword evidence="1" id="KW-0812">Transmembrane</keyword>
<evidence type="ECO:0000313" key="3">
    <source>
        <dbReference type="Proteomes" id="UP000478183"/>
    </source>
</evidence>
<feature type="transmembrane region" description="Helical" evidence="1">
    <location>
        <begin position="307"/>
        <end position="327"/>
    </location>
</feature>
<feature type="transmembrane region" description="Helical" evidence="1">
    <location>
        <begin position="274"/>
        <end position="295"/>
    </location>
</feature>
<dbReference type="InterPro" id="IPR014550">
    <property type="entry name" value="UCP028704_OpgC"/>
</dbReference>
<keyword evidence="1" id="KW-1133">Transmembrane helix</keyword>
<dbReference type="PIRSF" id="PIRSF028704">
    <property type="entry name" value="UPC028704"/>
    <property type="match status" value="1"/>
</dbReference>
<feature type="transmembrane region" description="Helical" evidence="1">
    <location>
        <begin position="41"/>
        <end position="60"/>
    </location>
</feature>
<feature type="transmembrane region" description="Helical" evidence="1">
    <location>
        <begin position="224"/>
        <end position="247"/>
    </location>
</feature>
<organism evidence="2 3">
    <name type="scientific">Paracoccus aestuariivivens</name>
    <dbReference type="NCBI Taxonomy" id="1820333"/>
    <lineage>
        <taxon>Bacteria</taxon>
        <taxon>Pseudomonadati</taxon>
        <taxon>Pseudomonadota</taxon>
        <taxon>Alphaproteobacteria</taxon>
        <taxon>Rhodobacterales</taxon>
        <taxon>Paracoccaceae</taxon>
        <taxon>Paracoccus</taxon>
    </lineage>
</organism>
<protein>
    <submittedName>
        <fullName evidence="2">OpgC domain-containing protein</fullName>
    </submittedName>
</protein>
<feature type="transmembrane region" description="Helical" evidence="1">
    <location>
        <begin position="80"/>
        <end position="101"/>
    </location>
</feature>
<dbReference type="RefSeq" id="WP_155097017.1">
    <property type="nucleotide sequence ID" value="NZ_WMIE01000018.1"/>
</dbReference>